<feature type="compositionally biased region" description="Polar residues" evidence="1">
    <location>
        <begin position="17"/>
        <end position="31"/>
    </location>
</feature>
<name>A0A1V6SSJ0_9EURO</name>
<protein>
    <recommendedName>
        <fullName evidence="4">Sequence orphan</fullName>
    </recommendedName>
</protein>
<dbReference type="InterPro" id="IPR038781">
    <property type="entry name" value="C365.16-ike"/>
</dbReference>
<evidence type="ECO:0000313" key="3">
    <source>
        <dbReference type="Proteomes" id="UP000191285"/>
    </source>
</evidence>
<gene>
    <name evidence="2" type="ORF">PENSTE_c023G07461</name>
</gene>
<proteinExistence type="predicted"/>
<keyword evidence="3" id="KW-1185">Reference proteome</keyword>
<evidence type="ECO:0008006" key="4">
    <source>
        <dbReference type="Google" id="ProtNLM"/>
    </source>
</evidence>
<feature type="region of interest" description="Disordered" evidence="1">
    <location>
        <begin position="17"/>
        <end position="47"/>
    </location>
</feature>
<feature type="region of interest" description="Disordered" evidence="1">
    <location>
        <begin position="177"/>
        <end position="222"/>
    </location>
</feature>
<evidence type="ECO:0000256" key="1">
    <source>
        <dbReference type="SAM" id="MobiDB-lite"/>
    </source>
</evidence>
<reference evidence="3" key="1">
    <citation type="journal article" date="2017" name="Nat. Microbiol.">
        <title>Global analysis of biosynthetic gene clusters reveals vast potential of secondary metabolite production in Penicillium species.</title>
        <authorList>
            <person name="Nielsen J.C."/>
            <person name="Grijseels S."/>
            <person name="Prigent S."/>
            <person name="Ji B."/>
            <person name="Dainat J."/>
            <person name="Nielsen K.F."/>
            <person name="Frisvad J.C."/>
            <person name="Workman M."/>
            <person name="Nielsen J."/>
        </authorList>
    </citation>
    <scope>NUCLEOTIDE SEQUENCE [LARGE SCALE GENOMIC DNA]</scope>
    <source>
        <strain evidence="3">IBT 24891</strain>
    </source>
</reference>
<dbReference type="EMBL" id="MLKD01000023">
    <property type="protein sequence ID" value="OQE16720.1"/>
    <property type="molecule type" value="Genomic_DNA"/>
</dbReference>
<dbReference type="OrthoDB" id="275936at2759"/>
<dbReference type="AlphaFoldDB" id="A0A1V6SSJ0"/>
<dbReference type="Proteomes" id="UP000191285">
    <property type="component" value="Unassembled WGS sequence"/>
</dbReference>
<accession>A0A1V6SSJ0</accession>
<dbReference type="GO" id="GO:0005739">
    <property type="term" value="C:mitochondrion"/>
    <property type="evidence" value="ECO:0007669"/>
    <property type="project" value="TreeGrafter"/>
</dbReference>
<comment type="caution">
    <text evidence="2">The sequence shown here is derived from an EMBL/GenBank/DDBJ whole genome shotgun (WGS) entry which is preliminary data.</text>
</comment>
<organism evidence="2 3">
    <name type="scientific">Penicillium steckii</name>
    <dbReference type="NCBI Taxonomy" id="303698"/>
    <lineage>
        <taxon>Eukaryota</taxon>
        <taxon>Fungi</taxon>
        <taxon>Dikarya</taxon>
        <taxon>Ascomycota</taxon>
        <taxon>Pezizomycotina</taxon>
        <taxon>Eurotiomycetes</taxon>
        <taxon>Eurotiomycetidae</taxon>
        <taxon>Eurotiales</taxon>
        <taxon>Aspergillaceae</taxon>
        <taxon>Penicillium</taxon>
    </lineage>
</organism>
<dbReference type="PANTHER" id="PTHR37845:SF1">
    <property type="entry name" value="SEQUENCE ORPHAN"/>
    <property type="match status" value="1"/>
</dbReference>
<sequence>MTSDAIWDTLSMATVEQVSGATPPSPATSTAKWARKDSPTPSKSQWNTKDLGKRLGVDVASAMTAGALTCPLITIIDRAIIEKASKGFPIQSTISTCLKSMLAKPSSFFLSTPFILIYTLYTSTYLTANTIDTITSTYRNQTYDTVTPGPAKFISTTTVNMAICVYKDARFAKIFGAPQQSQPQSQSQSQAQTSHLQAKYPYPKQHPSLRPPPPAPAPSATSAGPKIPLTSYTLFCLRDSVTIFASFNVPPLIAHLIPDFMASTPGTKAAVAQFSCPALMQFFSTPMHLLGLDLYNRQPVGGLSAGERIARIRRDYVPSCFARMGKIVPAYGVGGVVNVRMRAVLMGRLGENVYA</sequence>
<evidence type="ECO:0000313" key="2">
    <source>
        <dbReference type="EMBL" id="OQE16720.1"/>
    </source>
</evidence>
<feature type="compositionally biased region" description="Low complexity" evidence="1">
    <location>
        <begin position="177"/>
        <end position="192"/>
    </location>
</feature>
<dbReference type="PANTHER" id="PTHR37845">
    <property type="entry name" value="SEQUENCE ORPHAN"/>
    <property type="match status" value="1"/>
</dbReference>